<protein>
    <submittedName>
        <fullName evidence="1">Uncharacterized protein</fullName>
    </submittedName>
</protein>
<organism evidence="1 2">
    <name type="scientific">Colwellia psychrerythraea (strain 34H / ATCC BAA-681)</name>
    <name type="common">Vibrio psychroerythus</name>
    <dbReference type="NCBI Taxonomy" id="167879"/>
    <lineage>
        <taxon>Bacteria</taxon>
        <taxon>Pseudomonadati</taxon>
        <taxon>Pseudomonadota</taxon>
        <taxon>Gammaproteobacteria</taxon>
        <taxon>Alteromonadales</taxon>
        <taxon>Colwelliaceae</taxon>
        <taxon>Colwellia</taxon>
    </lineage>
</organism>
<accession>Q48AV2</accession>
<dbReference type="EMBL" id="CP000083">
    <property type="protein sequence ID" value="AAZ26822.1"/>
    <property type="molecule type" value="Genomic_DNA"/>
</dbReference>
<evidence type="ECO:0000313" key="2">
    <source>
        <dbReference type="Proteomes" id="UP000000547"/>
    </source>
</evidence>
<dbReference type="AlphaFoldDB" id="Q48AV2"/>
<evidence type="ECO:0000313" key="1">
    <source>
        <dbReference type="EMBL" id="AAZ26822.1"/>
    </source>
</evidence>
<sequence>MCNLTASDVLLLNEFCRDTNPKTDIALHSRYLPN</sequence>
<proteinExistence type="predicted"/>
<name>Q48AV2_COLP3</name>
<dbReference type="HOGENOM" id="CLU_3373144_0_0_6"/>
<reference evidence="1" key="1">
    <citation type="journal article" date="2005" name="Proc. Natl. Acad. Sci. U.S.A.">
        <title>The psychrophilic lifestyle as revealed by the genome sequence of Colwellia psychrerythraea 34H through genomic and proteomic analyses.</title>
        <authorList>
            <person name="Methe B.A."/>
            <person name="Nelson K.E."/>
            <person name="Deming J.W."/>
            <person name="Momen B."/>
            <person name="Melamud E."/>
            <person name="Zhang X."/>
            <person name="Moult J."/>
            <person name="Madupu R."/>
            <person name="Nelson W.C."/>
            <person name="Dodson R.J."/>
            <person name="Brinkac L.M."/>
            <person name="Daugherty S.C."/>
            <person name="Durkin A.S."/>
            <person name="DeBoy R.T."/>
            <person name="Kolonay J.F."/>
            <person name="Sullivan S.A."/>
            <person name="Zhou L."/>
            <person name="Davidsen T.M."/>
            <person name="Wu M."/>
            <person name="Huston A.L."/>
            <person name="Lewis M."/>
            <person name="Weaver B."/>
            <person name="Weidman J.F."/>
            <person name="Khouri H."/>
            <person name="Utterback T.R."/>
            <person name="Feldblyum T.V."/>
            <person name="Fraser C.M."/>
        </authorList>
    </citation>
    <scope>NUCLEOTIDE SEQUENCE [LARGE SCALE GENOMIC DNA]</scope>
    <source>
        <strain evidence="1">34H</strain>
    </source>
</reference>
<dbReference type="KEGG" id="cps:CPS_0033"/>
<gene>
    <name evidence="1" type="ordered locus">CPS_0033</name>
</gene>
<dbReference type="Proteomes" id="UP000000547">
    <property type="component" value="Chromosome"/>
</dbReference>